<sequence length="305" mass="32616">MSIKHPRAALAGIGMAVGISVLAAISAGAQETAPAPAAPAAPAQAAPDPAKVVATVNGQSITEADLTLAEADLDQQFSRLPPEQRRAAALSALIEIRLLASEAAAKGLDKDPEFERRMAFLQQRALHSAVVDAEVSAKITDEEIRKRYDTEVSNAPPVNEVKARHILVKTKEEADAIIKQLDAGGDFEKLANENTTDPSGKETGGELGYFGPGQMVPEFEKAAFALDVGAYSKEPVQSQFGFHIIKIEDKRTQQPPAFDQVKDQIRSILLRENYFALVKSLRGAAKVDIADAELKKAVEQVDGGQ</sequence>
<protein>
    <recommendedName>
        <fullName evidence="4">Parvulin-like PPIase</fullName>
        <ecNumber evidence="3">5.2.1.8</ecNumber>
    </recommendedName>
    <alternativeName>
        <fullName evidence="6">Peptidyl-prolyl cis-trans isomerase plp</fullName>
    </alternativeName>
    <alternativeName>
        <fullName evidence="7">Rotamase plp</fullName>
    </alternativeName>
</protein>
<dbReference type="SUPFAM" id="SSF54534">
    <property type="entry name" value="FKBP-like"/>
    <property type="match status" value="1"/>
</dbReference>
<evidence type="ECO:0000256" key="4">
    <source>
        <dbReference type="ARBA" id="ARBA00018370"/>
    </source>
</evidence>
<keyword evidence="5 8" id="KW-0697">Rotamase</keyword>
<dbReference type="RefSeq" id="WP_353644601.1">
    <property type="nucleotide sequence ID" value="NZ_CP159253.1"/>
</dbReference>
<dbReference type="PANTHER" id="PTHR47245">
    <property type="entry name" value="PEPTIDYLPROLYL ISOMERASE"/>
    <property type="match status" value="1"/>
</dbReference>
<evidence type="ECO:0000256" key="5">
    <source>
        <dbReference type="ARBA" id="ARBA00023110"/>
    </source>
</evidence>
<reference evidence="11" key="1">
    <citation type="submission" date="2024-06" db="EMBL/GenBank/DDBJ databases">
        <title>Mesorhizobium karijinii sp. nov., a symbiont of the iconic Swainsona formosa from arid Australia.</title>
        <authorList>
            <person name="Hill Y.J."/>
            <person name="Watkin E.L.J."/>
            <person name="O'Hara G.W."/>
            <person name="Terpolilli J."/>
            <person name="Tye M.L."/>
            <person name="Kohlmeier M.G."/>
        </authorList>
    </citation>
    <scope>NUCLEOTIDE SEQUENCE</scope>
    <source>
        <strain evidence="11">WSM2240</strain>
    </source>
</reference>
<feature type="signal peptide" evidence="9">
    <location>
        <begin position="1"/>
        <end position="23"/>
    </location>
</feature>
<evidence type="ECO:0000256" key="2">
    <source>
        <dbReference type="ARBA" id="ARBA00007656"/>
    </source>
</evidence>
<keyword evidence="9" id="KW-0732">Signal</keyword>
<dbReference type="InterPro" id="IPR027304">
    <property type="entry name" value="Trigger_fact/SurA_dom_sf"/>
</dbReference>
<feature type="chain" id="PRO_5043448282" description="Parvulin-like PPIase" evidence="9">
    <location>
        <begin position="24"/>
        <end position="305"/>
    </location>
</feature>
<dbReference type="InterPro" id="IPR000297">
    <property type="entry name" value="PPIase_PpiC"/>
</dbReference>
<evidence type="ECO:0000256" key="8">
    <source>
        <dbReference type="PROSITE-ProRule" id="PRU00278"/>
    </source>
</evidence>
<dbReference type="EMBL" id="CP159253">
    <property type="protein sequence ID" value="XCG47858.1"/>
    <property type="molecule type" value="Genomic_DNA"/>
</dbReference>
<accession>A0AAU8CMA0</accession>
<evidence type="ECO:0000256" key="7">
    <source>
        <dbReference type="ARBA" id="ARBA00031484"/>
    </source>
</evidence>
<name>A0AAU8CMA0_9HYPH</name>
<evidence type="ECO:0000256" key="9">
    <source>
        <dbReference type="SAM" id="SignalP"/>
    </source>
</evidence>
<dbReference type="InterPro" id="IPR023058">
    <property type="entry name" value="PPIase_PpiC_CS"/>
</dbReference>
<dbReference type="Gene3D" id="1.10.8.1040">
    <property type="match status" value="1"/>
</dbReference>
<dbReference type="PROSITE" id="PS01096">
    <property type="entry name" value="PPIC_PPIASE_1"/>
    <property type="match status" value="1"/>
</dbReference>
<dbReference type="Pfam" id="PF13616">
    <property type="entry name" value="Rotamase_3"/>
    <property type="match status" value="1"/>
</dbReference>
<evidence type="ECO:0000256" key="3">
    <source>
        <dbReference type="ARBA" id="ARBA00013194"/>
    </source>
</evidence>
<evidence type="ECO:0000259" key="10">
    <source>
        <dbReference type="PROSITE" id="PS50198"/>
    </source>
</evidence>
<dbReference type="InterPro" id="IPR046357">
    <property type="entry name" value="PPIase_dom_sf"/>
</dbReference>
<gene>
    <name evidence="11" type="ORF">ABVK50_21745</name>
</gene>
<evidence type="ECO:0000256" key="6">
    <source>
        <dbReference type="ARBA" id="ARBA00030642"/>
    </source>
</evidence>
<dbReference type="Gene3D" id="3.10.50.40">
    <property type="match status" value="1"/>
</dbReference>
<dbReference type="InterPro" id="IPR050245">
    <property type="entry name" value="PrsA_foldase"/>
</dbReference>
<evidence type="ECO:0000256" key="1">
    <source>
        <dbReference type="ARBA" id="ARBA00000971"/>
    </source>
</evidence>
<comment type="similarity">
    <text evidence="2">Belongs to the PpiC/parvulin rotamase family.</text>
</comment>
<dbReference type="GO" id="GO:0003755">
    <property type="term" value="F:peptidyl-prolyl cis-trans isomerase activity"/>
    <property type="evidence" value="ECO:0007669"/>
    <property type="project" value="UniProtKB-KW"/>
</dbReference>
<dbReference type="PANTHER" id="PTHR47245:SF2">
    <property type="entry name" value="PEPTIDYL-PROLYL CIS-TRANS ISOMERASE HP_0175-RELATED"/>
    <property type="match status" value="1"/>
</dbReference>
<dbReference type="PROSITE" id="PS50198">
    <property type="entry name" value="PPIC_PPIASE_2"/>
    <property type="match status" value="1"/>
</dbReference>
<dbReference type="EC" id="5.2.1.8" evidence="3"/>
<feature type="domain" description="PpiC" evidence="10">
    <location>
        <begin position="158"/>
        <end position="249"/>
    </location>
</feature>
<organism evidence="11">
    <name type="scientific">Mesorhizobium sp. WSM2240</name>
    <dbReference type="NCBI Taxonomy" id="3228851"/>
    <lineage>
        <taxon>Bacteria</taxon>
        <taxon>Pseudomonadati</taxon>
        <taxon>Pseudomonadota</taxon>
        <taxon>Alphaproteobacteria</taxon>
        <taxon>Hyphomicrobiales</taxon>
        <taxon>Phyllobacteriaceae</taxon>
        <taxon>Mesorhizobium</taxon>
    </lineage>
</organism>
<keyword evidence="8 11" id="KW-0413">Isomerase</keyword>
<comment type="catalytic activity">
    <reaction evidence="1">
        <text>[protein]-peptidylproline (omega=180) = [protein]-peptidylproline (omega=0)</text>
        <dbReference type="Rhea" id="RHEA:16237"/>
        <dbReference type="Rhea" id="RHEA-COMP:10747"/>
        <dbReference type="Rhea" id="RHEA-COMP:10748"/>
        <dbReference type="ChEBI" id="CHEBI:83833"/>
        <dbReference type="ChEBI" id="CHEBI:83834"/>
        <dbReference type="EC" id="5.2.1.8"/>
    </reaction>
</comment>
<dbReference type="SUPFAM" id="SSF109998">
    <property type="entry name" value="Triger factor/SurA peptide-binding domain-like"/>
    <property type="match status" value="1"/>
</dbReference>
<proteinExistence type="inferred from homology"/>
<dbReference type="AlphaFoldDB" id="A0AAU8CMA0"/>
<evidence type="ECO:0000313" key="11">
    <source>
        <dbReference type="EMBL" id="XCG47858.1"/>
    </source>
</evidence>